<gene>
    <name evidence="2" type="ORF">Pc18g06350</name>
    <name evidence="2" type="ORF">PCH_Pc18g06350</name>
</gene>
<feature type="region of interest" description="Disordered" evidence="1">
    <location>
        <begin position="247"/>
        <end position="269"/>
    </location>
</feature>
<sequence>MRKSRQTSKTMNIEIQDGSEWVNDRVWAKEVQFDPGSGGKRMGEDKSTECTQYYERRQHLAPITGPAAKPHESTDMTTLPIRNLDHQAVINPSMVIVNIIIKVGYNNEDQIPLRVHKAMIKAHGRLVPLPRYTPKEYIILYIKWTIDAVPRNCRSTSYPMSGPKYESGVGKAALLGNTLAVVCPGVNDADNLGIMRSLWGNRSVVSSSEPRLTLVIFRGYVEWLCEGEVQNFYGVKLKQFGFNEPSEPITPGRQVPRPHVSPGSLDSIA</sequence>
<evidence type="ECO:0000313" key="2">
    <source>
        <dbReference type="EMBL" id="CAP94859.1"/>
    </source>
</evidence>
<keyword evidence="3" id="KW-1185">Reference proteome</keyword>
<dbReference type="VEuPathDB" id="FungiDB:PCH_Pc18g06350"/>
<organism evidence="2 3">
    <name type="scientific">Penicillium rubens (strain ATCC 28089 / DSM 1075 / NRRL 1951 / Wisconsin 54-1255)</name>
    <name type="common">Penicillium chrysogenum</name>
    <dbReference type="NCBI Taxonomy" id="500485"/>
    <lineage>
        <taxon>Eukaryota</taxon>
        <taxon>Fungi</taxon>
        <taxon>Dikarya</taxon>
        <taxon>Ascomycota</taxon>
        <taxon>Pezizomycotina</taxon>
        <taxon>Eurotiomycetes</taxon>
        <taxon>Eurotiomycetidae</taxon>
        <taxon>Eurotiales</taxon>
        <taxon>Aspergillaceae</taxon>
        <taxon>Penicillium</taxon>
        <taxon>Penicillium chrysogenum species complex</taxon>
    </lineage>
</organism>
<protein>
    <submittedName>
        <fullName evidence="2">Uncharacterized protein</fullName>
    </submittedName>
</protein>
<accession>B6HCN1</accession>
<name>B6HCN1_PENRW</name>
<reference evidence="2 3" key="1">
    <citation type="journal article" date="2008" name="Nat. Biotechnol.">
        <title>Genome sequencing and analysis of the filamentous fungus Penicillium chrysogenum.</title>
        <authorList>
            <person name="van den Berg M.A."/>
            <person name="Albang R."/>
            <person name="Albermann K."/>
            <person name="Badger J.H."/>
            <person name="Daran J.-M."/>
            <person name="Driessen A.J.M."/>
            <person name="Garcia-Estrada C."/>
            <person name="Fedorova N.D."/>
            <person name="Harris D.M."/>
            <person name="Heijne W.H.M."/>
            <person name="Joardar V.S."/>
            <person name="Kiel J.A.K.W."/>
            <person name="Kovalchuk A."/>
            <person name="Martin J.F."/>
            <person name="Nierman W.C."/>
            <person name="Nijland J.G."/>
            <person name="Pronk J.T."/>
            <person name="Roubos J.A."/>
            <person name="van der Klei I.J."/>
            <person name="van Peij N.N.M.E."/>
            <person name="Veenhuis M."/>
            <person name="von Doehren H."/>
            <person name="Wagner C."/>
            <person name="Wortman J.R."/>
            <person name="Bovenberg R.A.L."/>
        </authorList>
    </citation>
    <scope>NUCLEOTIDE SEQUENCE [LARGE SCALE GENOMIC DNA]</scope>
    <source>
        <strain evidence="3">ATCC 28089 / DSM 1075 / NRRL 1951 / Wisconsin 54-1255</strain>
    </source>
</reference>
<dbReference type="Proteomes" id="UP000000724">
    <property type="component" value="Contig Pc00c18"/>
</dbReference>
<dbReference type="HOGENOM" id="CLU_1034799_0_0_1"/>
<dbReference type="OMA" id="KWTIDAV"/>
<evidence type="ECO:0000313" key="3">
    <source>
        <dbReference type="Proteomes" id="UP000000724"/>
    </source>
</evidence>
<dbReference type="OrthoDB" id="4368551at2759"/>
<dbReference type="EMBL" id="AM920433">
    <property type="protein sequence ID" value="CAP94859.1"/>
    <property type="molecule type" value="Genomic_DNA"/>
</dbReference>
<dbReference type="AlphaFoldDB" id="B6HCN1"/>
<evidence type="ECO:0000256" key="1">
    <source>
        <dbReference type="SAM" id="MobiDB-lite"/>
    </source>
</evidence>
<proteinExistence type="predicted"/>